<evidence type="ECO:0000256" key="1">
    <source>
        <dbReference type="ARBA" id="ARBA00004571"/>
    </source>
</evidence>
<reference evidence="10" key="1">
    <citation type="submission" date="2016-10" db="EMBL/GenBank/DDBJ databases">
        <authorList>
            <person name="Varghese N."/>
            <person name="Submissions S."/>
        </authorList>
    </citation>
    <scope>NUCLEOTIDE SEQUENCE [LARGE SCALE GENOMIC DNA]</scope>
    <source>
        <strain evidence="10">CGMCC 1.10657</strain>
    </source>
</reference>
<comment type="similarity">
    <text evidence="2">Belongs to the OmpP1/FadL family.</text>
</comment>
<keyword evidence="7" id="KW-0998">Cell outer membrane</keyword>
<dbReference type="SUPFAM" id="SSF56935">
    <property type="entry name" value="Porins"/>
    <property type="match status" value="1"/>
</dbReference>
<proteinExistence type="inferred from homology"/>
<dbReference type="AlphaFoldDB" id="A0A1H3WBW7"/>
<evidence type="ECO:0000256" key="8">
    <source>
        <dbReference type="SAM" id="SignalP"/>
    </source>
</evidence>
<evidence type="ECO:0000313" key="10">
    <source>
        <dbReference type="Proteomes" id="UP000198658"/>
    </source>
</evidence>
<feature type="chain" id="PRO_5011501977" evidence="8">
    <location>
        <begin position="29"/>
        <end position="430"/>
    </location>
</feature>
<evidence type="ECO:0000256" key="6">
    <source>
        <dbReference type="ARBA" id="ARBA00023136"/>
    </source>
</evidence>
<evidence type="ECO:0000256" key="4">
    <source>
        <dbReference type="ARBA" id="ARBA00022692"/>
    </source>
</evidence>
<protein>
    <submittedName>
        <fullName evidence="9">Long-chain fatty acid transport protein</fullName>
    </submittedName>
</protein>
<organism evidence="9 10">
    <name type="scientific">Microbulbifer marinus</name>
    <dbReference type="NCBI Taxonomy" id="658218"/>
    <lineage>
        <taxon>Bacteria</taxon>
        <taxon>Pseudomonadati</taxon>
        <taxon>Pseudomonadota</taxon>
        <taxon>Gammaproteobacteria</taxon>
        <taxon>Cellvibrionales</taxon>
        <taxon>Microbulbiferaceae</taxon>
        <taxon>Microbulbifer</taxon>
    </lineage>
</organism>
<dbReference type="RefSeq" id="WP_170833104.1">
    <property type="nucleotide sequence ID" value="NZ_FNQO01000001.1"/>
</dbReference>
<feature type="signal peptide" evidence="8">
    <location>
        <begin position="1"/>
        <end position="28"/>
    </location>
</feature>
<evidence type="ECO:0000256" key="5">
    <source>
        <dbReference type="ARBA" id="ARBA00022729"/>
    </source>
</evidence>
<dbReference type="EMBL" id="FNQO01000001">
    <property type="protein sequence ID" value="SDZ84606.1"/>
    <property type="molecule type" value="Genomic_DNA"/>
</dbReference>
<comment type="subcellular location">
    <subcellularLocation>
        <location evidence="1">Cell outer membrane</location>
        <topology evidence="1">Multi-pass membrane protein</topology>
    </subcellularLocation>
</comment>
<evidence type="ECO:0000256" key="7">
    <source>
        <dbReference type="ARBA" id="ARBA00023237"/>
    </source>
</evidence>
<dbReference type="Gene3D" id="2.40.160.60">
    <property type="entry name" value="Outer membrane protein transport protein (OMPP1/FadL/TodX)"/>
    <property type="match status" value="1"/>
</dbReference>
<gene>
    <name evidence="9" type="ORF">SAMN05216562_0726</name>
</gene>
<keyword evidence="6" id="KW-0472">Membrane</keyword>
<dbReference type="Proteomes" id="UP000198658">
    <property type="component" value="Unassembled WGS sequence"/>
</dbReference>
<dbReference type="STRING" id="658218.SAMN05216562_0726"/>
<dbReference type="InterPro" id="IPR005017">
    <property type="entry name" value="OMPP1/FadL/TodX"/>
</dbReference>
<evidence type="ECO:0000313" key="9">
    <source>
        <dbReference type="EMBL" id="SDZ84606.1"/>
    </source>
</evidence>
<dbReference type="PANTHER" id="PTHR35093:SF8">
    <property type="entry name" value="OUTER MEMBRANE PROTEIN NMB0088-RELATED"/>
    <property type="match status" value="1"/>
</dbReference>
<dbReference type="GO" id="GO:0009279">
    <property type="term" value="C:cell outer membrane"/>
    <property type="evidence" value="ECO:0007669"/>
    <property type="project" value="UniProtKB-SubCell"/>
</dbReference>
<accession>A0A1H3WBW7</accession>
<sequence length="430" mass="46419">MHPPKSLPKHFALVSAACALAMAPSADAGGLMVWEIGTPTLGTAGAGWAATPEDAATAYTNTAGTVWRDNTEIMASGQLMYGHLDFNDGGDSNVPGNDGGNAIEWFPGGGFFAAGRLTDSVGWGLAMAGNFGGVLDYDDNWKGRRFVTETSLIGMSLLPSLSWKASDCLSFGLGLNIVGSYYKYESRPRAGLAGGDARLKYDDTDIAYGGNLGVIYKPTAITTLGLSYTSEVDLEFSDRLRLRNFGPLFSQLVANLDGARTKIDMNIPQTITLSLQQRVSMATTMYANLNWQEWSQFGFIGFEIDNPAQTSVTIKREYDDTWHGALGVRHEYNAGALQGWSLSAGVAYDSSMEDLDSRSADVVVDKTWRLGLGARKELCPGLRLDVGYTLAWVGDPKIDQSGQPPFSPRLQGSYDDYSLNFFGASVQFEL</sequence>
<name>A0A1H3WBW7_9GAMM</name>
<dbReference type="GO" id="GO:0015483">
    <property type="term" value="F:long-chain fatty acid transporting porin activity"/>
    <property type="evidence" value="ECO:0007669"/>
    <property type="project" value="TreeGrafter"/>
</dbReference>
<keyword evidence="4" id="KW-0812">Transmembrane</keyword>
<keyword evidence="3" id="KW-1134">Transmembrane beta strand</keyword>
<dbReference type="PANTHER" id="PTHR35093">
    <property type="entry name" value="OUTER MEMBRANE PROTEIN NMB0088-RELATED"/>
    <property type="match status" value="1"/>
</dbReference>
<keyword evidence="5 8" id="KW-0732">Signal</keyword>
<evidence type="ECO:0000256" key="3">
    <source>
        <dbReference type="ARBA" id="ARBA00022452"/>
    </source>
</evidence>
<keyword evidence="10" id="KW-1185">Reference proteome</keyword>
<evidence type="ECO:0000256" key="2">
    <source>
        <dbReference type="ARBA" id="ARBA00008163"/>
    </source>
</evidence>
<dbReference type="Pfam" id="PF03349">
    <property type="entry name" value="Toluene_X"/>
    <property type="match status" value="1"/>
</dbReference>